<comment type="caution">
    <text evidence="1">The sequence shown here is derived from an EMBL/GenBank/DDBJ whole genome shotgun (WGS) entry which is preliminary data.</text>
</comment>
<dbReference type="SUPFAM" id="SSF51905">
    <property type="entry name" value="FAD/NAD(P)-binding domain"/>
    <property type="match status" value="1"/>
</dbReference>
<dbReference type="Proteomes" id="UP000642748">
    <property type="component" value="Unassembled WGS sequence"/>
</dbReference>
<dbReference type="InterPro" id="IPR036188">
    <property type="entry name" value="FAD/NAD-bd_sf"/>
</dbReference>
<keyword evidence="2" id="KW-1185">Reference proteome</keyword>
<name>A0A8J3VQ59_9ACTN</name>
<gene>
    <name evidence="1" type="ORF">Raf01_29710</name>
</gene>
<dbReference type="Gene3D" id="3.50.50.60">
    <property type="entry name" value="FAD/NAD(P)-binding domain"/>
    <property type="match status" value="1"/>
</dbReference>
<dbReference type="PANTHER" id="PTHR46865:SF2">
    <property type="entry name" value="MONOOXYGENASE"/>
    <property type="match status" value="1"/>
</dbReference>
<dbReference type="InterPro" id="IPR051704">
    <property type="entry name" value="FAD_aromatic-hydroxylase"/>
</dbReference>
<dbReference type="AlphaFoldDB" id="A0A8J3VQ59"/>
<sequence>MALLGDAAWGAGPGGGGTGLAMSGAYTLAGELVAAGGDHRTAFAQYEQQMRPGVAASQKQAKEAGPFLAPLTEKKLRQRNRAYRFLSKRLVAGVFVRLTERSANALKLKQYT</sequence>
<dbReference type="RefSeq" id="WP_239133616.1">
    <property type="nucleotide sequence ID" value="NZ_BONZ01000027.1"/>
</dbReference>
<proteinExistence type="predicted"/>
<accession>A0A8J3VQ59</accession>
<evidence type="ECO:0000313" key="2">
    <source>
        <dbReference type="Proteomes" id="UP000642748"/>
    </source>
</evidence>
<evidence type="ECO:0008006" key="3">
    <source>
        <dbReference type="Google" id="ProtNLM"/>
    </source>
</evidence>
<reference evidence="1" key="1">
    <citation type="submission" date="2021-01" db="EMBL/GenBank/DDBJ databases">
        <title>Whole genome shotgun sequence of Rugosimonospora africana NBRC 104875.</title>
        <authorList>
            <person name="Komaki H."/>
            <person name="Tamura T."/>
        </authorList>
    </citation>
    <scope>NUCLEOTIDE SEQUENCE</scope>
    <source>
        <strain evidence="1">NBRC 104875</strain>
    </source>
</reference>
<dbReference type="PANTHER" id="PTHR46865">
    <property type="entry name" value="OXIDOREDUCTASE-RELATED"/>
    <property type="match status" value="1"/>
</dbReference>
<protein>
    <recommendedName>
        <fullName evidence="3">FAD-binding domain-containing protein</fullName>
    </recommendedName>
</protein>
<evidence type="ECO:0000313" key="1">
    <source>
        <dbReference type="EMBL" id="GIH14799.1"/>
    </source>
</evidence>
<organism evidence="1 2">
    <name type="scientific">Rugosimonospora africana</name>
    <dbReference type="NCBI Taxonomy" id="556532"/>
    <lineage>
        <taxon>Bacteria</taxon>
        <taxon>Bacillati</taxon>
        <taxon>Actinomycetota</taxon>
        <taxon>Actinomycetes</taxon>
        <taxon>Micromonosporales</taxon>
        <taxon>Micromonosporaceae</taxon>
        <taxon>Rugosimonospora</taxon>
    </lineage>
</organism>
<dbReference type="EMBL" id="BONZ01000027">
    <property type="protein sequence ID" value="GIH14799.1"/>
    <property type="molecule type" value="Genomic_DNA"/>
</dbReference>